<dbReference type="GO" id="GO:0051301">
    <property type="term" value="P:cell division"/>
    <property type="evidence" value="ECO:0007669"/>
    <property type="project" value="UniProtKB-KW"/>
</dbReference>
<evidence type="ECO:0000313" key="5">
    <source>
        <dbReference type="EMBL" id="MET4634053.1"/>
    </source>
</evidence>
<evidence type="ECO:0000256" key="1">
    <source>
        <dbReference type="ARBA" id="ARBA00008168"/>
    </source>
</evidence>
<dbReference type="NCBIfam" id="NF001422">
    <property type="entry name" value="PRK00296.1"/>
    <property type="match status" value="1"/>
</dbReference>
<dbReference type="Pfam" id="PF03776">
    <property type="entry name" value="MinE"/>
    <property type="match status" value="1"/>
</dbReference>
<dbReference type="RefSeq" id="WP_354550662.1">
    <property type="nucleotide sequence ID" value="NZ_JBEPSM010000001.1"/>
</dbReference>
<dbReference type="Proteomes" id="UP001549321">
    <property type="component" value="Unassembled WGS sequence"/>
</dbReference>
<comment type="similarity">
    <text evidence="1 4">Belongs to the MinE family.</text>
</comment>
<dbReference type="EMBL" id="JBEPSM010000001">
    <property type="protein sequence ID" value="MET4634053.1"/>
    <property type="molecule type" value="Genomic_DNA"/>
</dbReference>
<dbReference type="InterPro" id="IPR036707">
    <property type="entry name" value="MinE_sf"/>
</dbReference>
<dbReference type="SUPFAM" id="SSF55229">
    <property type="entry name" value="Cell division protein MinE topological specificity domain"/>
    <property type="match status" value="1"/>
</dbReference>
<sequence>MTIFNFFKPSRSSAPVARDRLQILLQHERVTAGASDLIAKLREEILGVIARHVDIPADKVQVKMQRGDAVSTLEVEIELPNPIRQRRKEGAEAAA</sequence>
<dbReference type="HAMAP" id="MF_00262">
    <property type="entry name" value="MinE"/>
    <property type="match status" value="1"/>
</dbReference>
<keyword evidence="4" id="KW-0131">Cell cycle</keyword>
<accession>A0ABV2QYF2</accession>
<evidence type="ECO:0000256" key="2">
    <source>
        <dbReference type="ARBA" id="ARBA00020112"/>
    </source>
</evidence>
<dbReference type="InterPro" id="IPR005527">
    <property type="entry name" value="MinE"/>
</dbReference>
<proteinExistence type="inferred from homology"/>
<name>A0ABV2QYF2_9HYPH</name>
<keyword evidence="4 5" id="KW-0132">Cell division</keyword>
<evidence type="ECO:0000256" key="4">
    <source>
        <dbReference type="HAMAP-Rule" id="MF_00262"/>
    </source>
</evidence>
<comment type="function">
    <text evidence="3 4">Prevents the cell division inhibition by proteins MinC and MinD at internal division sites while permitting inhibition at polar sites. This ensures cell division at the proper site by restricting the formation of a division septum at the midpoint of the long axis of the cell.</text>
</comment>
<evidence type="ECO:0000313" key="6">
    <source>
        <dbReference type="Proteomes" id="UP001549321"/>
    </source>
</evidence>
<gene>
    <name evidence="4" type="primary">minE</name>
    <name evidence="5" type="ORF">ABIE08_001966</name>
</gene>
<keyword evidence="6" id="KW-1185">Reference proteome</keyword>
<dbReference type="Gene3D" id="3.30.1070.10">
    <property type="entry name" value="Cell division topological specificity factor MinE"/>
    <property type="match status" value="1"/>
</dbReference>
<evidence type="ECO:0000256" key="3">
    <source>
        <dbReference type="ARBA" id="ARBA00025265"/>
    </source>
</evidence>
<organism evidence="5 6">
    <name type="scientific">Kaistia defluvii</name>
    <dbReference type="NCBI Taxonomy" id="410841"/>
    <lineage>
        <taxon>Bacteria</taxon>
        <taxon>Pseudomonadati</taxon>
        <taxon>Pseudomonadota</taxon>
        <taxon>Alphaproteobacteria</taxon>
        <taxon>Hyphomicrobiales</taxon>
        <taxon>Kaistiaceae</taxon>
        <taxon>Kaistia</taxon>
    </lineage>
</organism>
<comment type="caution">
    <text evidence="5">The sequence shown here is derived from an EMBL/GenBank/DDBJ whole genome shotgun (WGS) entry which is preliminary data.</text>
</comment>
<dbReference type="NCBIfam" id="TIGR01215">
    <property type="entry name" value="minE"/>
    <property type="match status" value="1"/>
</dbReference>
<reference evidence="5 6" key="1">
    <citation type="submission" date="2024-06" db="EMBL/GenBank/DDBJ databases">
        <title>Sorghum-associated microbial communities from plants grown in Nebraska, USA.</title>
        <authorList>
            <person name="Schachtman D."/>
        </authorList>
    </citation>
    <scope>NUCLEOTIDE SEQUENCE [LARGE SCALE GENOMIC DNA]</scope>
    <source>
        <strain evidence="5 6">3207</strain>
    </source>
</reference>
<protein>
    <recommendedName>
        <fullName evidence="2 4">Cell division topological specificity factor</fullName>
    </recommendedName>
</protein>